<comment type="caution">
    <text evidence="1">The sequence shown here is derived from an EMBL/GenBank/DDBJ whole genome shotgun (WGS) entry which is preliminary data.</text>
</comment>
<dbReference type="Proteomes" id="UP000218102">
    <property type="component" value="Unassembled WGS sequence"/>
</dbReference>
<dbReference type="EMBL" id="NTME01000047">
    <property type="protein sequence ID" value="PBJ92530.1"/>
    <property type="molecule type" value="Genomic_DNA"/>
</dbReference>
<accession>A0A2A3LXB4</accession>
<proteinExistence type="predicted"/>
<organism evidence="1 2">
    <name type="scientific">Pseudomonas plecoglossicida</name>
    <dbReference type="NCBI Taxonomy" id="70775"/>
    <lineage>
        <taxon>Bacteria</taxon>
        <taxon>Pseudomonadati</taxon>
        <taxon>Pseudomonadota</taxon>
        <taxon>Gammaproteobacteria</taxon>
        <taxon>Pseudomonadales</taxon>
        <taxon>Pseudomonadaceae</taxon>
        <taxon>Pseudomonas</taxon>
    </lineage>
</organism>
<gene>
    <name evidence="1" type="ORF">CMV24_26780</name>
</gene>
<evidence type="ECO:0000313" key="2">
    <source>
        <dbReference type="Proteomes" id="UP000218102"/>
    </source>
</evidence>
<name>A0A2A3LXB4_PSEDL</name>
<sequence>MEGQLFNCWNFSGREQAVAMLNEQHTQGFQVEGALNSIREQFVAKQSDQICLQTLFYQVAVYLVPGTTIDPFSLLHRRFIFINVTTLISHSLSYFDAGFSVAGSMHIITVGTFILLNPVQSNSVKVNGRLINSYFGVAHV</sequence>
<protein>
    <submittedName>
        <fullName evidence="1">Uncharacterized protein</fullName>
    </submittedName>
</protein>
<evidence type="ECO:0000313" key="1">
    <source>
        <dbReference type="EMBL" id="PBJ92530.1"/>
    </source>
</evidence>
<reference evidence="1 2" key="1">
    <citation type="submission" date="2017-09" db="EMBL/GenBank/DDBJ databases">
        <authorList>
            <person name="Ehlers B."/>
            <person name="Leendertz F.H."/>
        </authorList>
    </citation>
    <scope>NUCLEOTIDE SEQUENCE [LARGE SCALE GENOMIC DNA]</scope>
    <source>
        <strain evidence="1 2">DJ-1</strain>
    </source>
</reference>
<dbReference type="AlphaFoldDB" id="A0A2A3LXB4"/>